<organism evidence="2 3">
    <name type="scientific">Leucobacter aridicollis</name>
    <dbReference type="NCBI Taxonomy" id="283878"/>
    <lineage>
        <taxon>Bacteria</taxon>
        <taxon>Bacillati</taxon>
        <taxon>Actinomycetota</taxon>
        <taxon>Actinomycetes</taxon>
        <taxon>Micrococcales</taxon>
        <taxon>Microbacteriaceae</taxon>
        <taxon>Leucobacter</taxon>
    </lineage>
</organism>
<feature type="domain" description="HTH marR-type" evidence="1">
    <location>
        <begin position="10"/>
        <end position="147"/>
    </location>
</feature>
<evidence type="ECO:0000313" key="3">
    <source>
        <dbReference type="Proteomes" id="UP000586095"/>
    </source>
</evidence>
<dbReference type="RefSeq" id="WP_185987354.1">
    <property type="nucleotide sequence ID" value="NZ_BAAALZ010000001.1"/>
</dbReference>
<proteinExistence type="predicted"/>
<dbReference type="Pfam" id="PF12802">
    <property type="entry name" value="MarR_2"/>
    <property type="match status" value="1"/>
</dbReference>
<dbReference type="SMART" id="SM00347">
    <property type="entry name" value="HTH_MARR"/>
    <property type="match status" value="1"/>
</dbReference>
<evidence type="ECO:0000313" key="2">
    <source>
        <dbReference type="EMBL" id="NYD27448.1"/>
    </source>
</evidence>
<dbReference type="GO" id="GO:0003677">
    <property type="term" value="F:DNA binding"/>
    <property type="evidence" value="ECO:0007669"/>
    <property type="project" value="UniProtKB-KW"/>
</dbReference>
<reference evidence="2 3" key="1">
    <citation type="submission" date="2020-07" db="EMBL/GenBank/DDBJ databases">
        <title>Sequencing the genomes of 1000 actinobacteria strains.</title>
        <authorList>
            <person name="Klenk H.-P."/>
        </authorList>
    </citation>
    <scope>NUCLEOTIDE SEQUENCE [LARGE SCALE GENOMIC DNA]</scope>
    <source>
        <strain evidence="2 3">DSM 17380</strain>
    </source>
</reference>
<sequence>MPAERPENAAPDLLAAVVGLVSNWTAAVTQGRIAAEAGLDIAEGDVRALYLIGQHGAGVRPAELADELRLSRPTMSKALARLAAAGLVVKAPSATDARSVTLSLTDAGEGAYARLVAAGVRMVEEATAELTAAEIRTVTGVAVRLLRPNTHG</sequence>
<dbReference type="EMBL" id="JACCBD010000001">
    <property type="protein sequence ID" value="NYD27448.1"/>
    <property type="molecule type" value="Genomic_DNA"/>
</dbReference>
<dbReference type="GO" id="GO:0006950">
    <property type="term" value="P:response to stress"/>
    <property type="evidence" value="ECO:0007669"/>
    <property type="project" value="TreeGrafter"/>
</dbReference>
<dbReference type="GO" id="GO:0003700">
    <property type="term" value="F:DNA-binding transcription factor activity"/>
    <property type="evidence" value="ECO:0007669"/>
    <property type="project" value="InterPro"/>
</dbReference>
<comment type="caution">
    <text evidence="2">The sequence shown here is derived from an EMBL/GenBank/DDBJ whole genome shotgun (WGS) entry which is preliminary data.</text>
</comment>
<keyword evidence="2" id="KW-0238">DNA-binding</keyword>
<dbReference type="InterPro" id="IPR036390">
    <property type="entry name" value="WH_DNA-bd_sf"/>
</dbReference>
<protein>
    <submittedName>
        <fullName evidence="2">DNA-binding MarR family transcriptional regulator</fullName>
    </submittedName>
</protein>
<accession>A0A852R9C3</accession>
<evidence type="ECO:0000259" key="1">
    <source>
        <dbReference type="PROSITE" id="PS50995"/>
    </source>
</evidence>
<dbReference type="InterPro" id="IPR036388">
    <property type="entry name" value="WH-like_DNA-bd_sf"/>
</dbReference>
<dbReference type="Gene3D" id="1.10.10.10">
    <property type="entry name" value="Winged helix-like DNA-binding domain superfamily/Winged helix DNA-binding domain"/>
    <property type="match status" value="1"/>
</dbReference>
<dbReference type="PROSITE" id="PS50995">
    <property type="entry name" value="HTH_MARR_2"/>
    <property type="match status" value="1"/>
</dbReference>
<dbReference type="PANTHER" id="PTHR33164:SF87">
    <property type="entry name" value="MULTIPLE ANTIBIOTIC RESISTANCE PROTEIN MARR"/>
    <property type="match status" value="1"/>
</dbReference>
<dbReference type="SUPFAM" id="SSF46785">
    <property type="entry name" value="Winged helix' DNA-binding domain"/>
    <property type="match status" value="1"/>
</dbReference>
<keyword evidence="3" id="KW-1185">Reference proteome</keyword>
<dbReference type="Proteomes" id="UP000586095">
    <property type="component" value="Unassembled WGS sequence"/>
</dbReference>
<dbReference type="InterPro" id="IPR000835">
    <property type="entry name" value="HTH_MarR-typ"/>
</dbReference>
<dbReference type="PANTHER" id="PTHR33164">
    <property type="entry name" value="TRANSCRIPTIONAL REGULATOR, MARR FAMILY"/>
    <property type="match status" value="1"/>
</dbReference>
<dbReference type="AlphaFoldDB" id="A0A852R9C3"/>
<dbReference type="InterPro" id="IPR039422">
    <property type="entry name" value="MarR/SlyA-like"/>
</dbReference>
<name>A0A852R9C3_9MICO</name>
<gene>
    <name evidence="2" type="ORF">BJ960_002251</name>
</gene>
<dbReference type="PRINTS" id="PR00598">
    <property type="entry name" value="HTHMARR"/>
</dbReference>